<reference evidence="2" key="1">
    <citation type="submission" date="2017-01" db="EMBL/GenBank/DDBJ databases">
        <authorList>
            <person name="Varghese N."/>
            <person name="Submissions S."/>
        </authorList>
    </citation>
    <scope>NUCLEOTIDE SEQUENCE [LARGE SCALE GENOMIC DNA]</scope>
    <source>
        <strain evidence="2">DSM 18714</strain>
    </source>
</reference>
<evidence type="ECO:0000313" key="1">
    <source>
        <dbReference type="EMBL" id="SIS66461.1"/>
    </source>
</evidence>
<dbReference type="EMBL" id="FTOM01000002">
    <property type="protein sequence ID" value="SIS66461.1"/>
    <property type="molecule type" value="Genomic_DNA"/>
</dbReference>
<proteinExistence type="predicted"/>
<accession>A0A1N7KY35</accession>
<dbReference type="RefSeq" id="WP_097176987.1">
    <property type="nucleotide sequence ID" value="NZ_FTOM01000002.1"/>
</dbReference>
<name>A0A1N7KY35_9RHOB</name>
<dbReference type="AlphaFoldDB" id="A0A1N7KY35"/>
<dbReference type="Proteomes" id="UP000186098">
    <property type="component" value="Unassembled WGS sequence"/>
</dbReference>
<keyword evidence="2" id="KW-1185">Reference proteome</keyword>
<evidence type="ECO:0000313" key="2">
    <source>
        <dbReference type="Proteomes" id="UP000186098"/>
    </source>
</evidence>
<sequence>MLQTVVVGSISIQGIFEKREDDGRVIVRVDNRLYAGRPVERRIN</sequence>
<organism evidence="1 2">
    <name type="scientific">Phaeovulum vinaykumarii</name>
    <dbReference type="NCBI Taxonomy" id="407234"/>
    <lineage>
        <taxon>Bacteria</taxon>
        <taxon>Pseudomonadati</taxon>
        <taxon>Pseudomonadota</taxon>
        <taxon>Alphaproteobacteria</taxon>
        <taxon>Rhodobacterales</taxon>
        <taxon>Paracoccaceae</taxon>
        <taxon>Phaeovulum</taxon>
    </lineage>
</organism>
<protein>
    <submittedName>
        <fullName evidence="1">Uncharacterized protein</fullName>
    </submittedName>
</protein>
<gene>
    <name evidence="1" type="ORF">SAMN05421795_102297</name>
</gene>